<dbReference type="RefSeq" id="WP_343885447.1">
    <property type="nucleotide sequence ID" value="NZ_BAAAKI010000006.1"/>
</dbReference>
<dbReference type="EMBL" id="JBHSUA010000003">
    <property type="protein sequence ID" value="MFC6395529.1"/>
    <property type="molecule type" value="Genomic_DNA"/>
</dbReference>
<dbReference type="PROSITE" id="PS50965">
    <property type="entry name" value="NERD"/>
    <property type="match status" value="1"/>
</dbReference>
<accession>A0ABW1WZ48</accession>
<comment type="caution">
    <text evidence="2">The sequence shown here is derived from an EMBL/GenBank/DDBJ whole genome shotgun (WGS) entry which is preliminary data.</text>
</comment>
<proteinExistence type="predicted"/>
<organism evidence="2 3">
    <name type="scientific">Luteococcus sanguinis</name>
    <dbReference type="NCBI Taxonomy" id="174038"/>
    <lineage>
        <taxon>Bacteria</taxon>
        <taxon>Bacillati</taxon>
        <taxon>Actinomycetota</taxon>
        <taxon>Actinomycetes</taxon>
        <taxon>Propionibacteriales</taxon>
        <taxon>Propionibacteriaceae</taxon>
        <taxon>Luteococcus</taxon>
    </lineage>
</organism>
<gene>
    <name evidence="2" type="ORF">ACFP57_00760</name>
</gene>
<protein>
    <submittedName>
        <fullName evidence="2">Nuclease-related domain-containing protein</fullName>
    </submittedName>
</protein>
<keyword evidence="3" id="KW-1185">Reference proteome</keyword>
<reference evidence="3" key="1">
    <citation type="journal article" date="2019" name="Int. J. Syst. Evol. Microbiol.">
        <title>The Global Catalogue of Microorganisms (GCM) 10K type strain sequencing project: providing services to taxonomists for standard genome sequencing and annotation.</title>
        <authorList>
            <consortium name="The Broad Institute Genomics Platform"/>
            <consortium name="The Broad Institute Genome Sequencing Center for Infectious Disease"/>
            <person name="Wu L."/>
            <person name="Ma J."/>
        </authorList>
    </citation>
    <scope>NUCLEOTIDE SEQUENCE [LARGE SCALE GENOMIC DNA]</scope>
    <source>
        <strain evidence="3">CGMCC 1.15277</strain>
    </source>
</reference>
<name>A0ABW1WZ48_9ACTN</name>
<evidence type="ECO:0000259" key="1">
    <source>
        <dbReference type="PROSITE" id="PS50965"/>
    </source>
</evidence>
<dbReference type="Proteomes" id="UP001596266">
    <property type="component" value="Unassembled WGS sequence"/>
</dbReference>
<dbReference type="Pfam" id="PF08378">
    <property type="entry name" value="NERD"/>
    <property type="match status" value="1"/>
</dbReference>
<feature type="domain" description="NERD" evidence="1">
    <location>
        <begin position="60"/>
        <end position="174"/>
    </location>
</feature>
<dbReference type="InterPro" id="IPR011528">
    <property type="entry name" value="NERD"/>
</dbReference>
<sequence>MTKSAPSGPSDPAVPEVDLATRRAGESLETKVAEARAAGQRPTFWRKLLLGNDAISSWEKGLIGEQHVGDSLEKLLGEDSPWTVVHSLPIGARGADIDHVVVGPGGVFTLNTKRHRGAKVWVKGDTVLVNGQRQPYVRNSRHEANRVGKVLTQVCGFDVKVRGVVVLDDVAQWDVKEQPDDVRVVSRRMLRLWLRTRKRVFTDEQTAEVGAAVRRGSTWGIT</sequence>
<evidence type="ECO:0000313" key="2">
    <source>
        <dbReference type="EMBL" id="MFC6395529.1"/>
    </source>
</evidence>
<evidence type="ECO:0000313" key="3">
    <source>
        <dbReference type="Proteomes" id="UP001596266"/>
    </source>
</evidence>